<dbReference type="KEGG" id="mva:Mvan_4451"/>
<dbReference type="AlphaFoldDB" id="A1TDH6"/>
<feature type="domain" description="DUF222" evidence="2">
    <location>
        <begin position="40"/>
        <end position="409"/>
    </location>
</feature>
<evidence type="ECO:0000256" key="1">
    <source>
        <dbReference type="SAM" id="MobiDB-lite"/>
    </source>
</evidence>
<sequence length="518" mass="55567">MGCSREDVLGAFDALDTVVESILALDYDALSAAERVGLDARLERNLRRLPVAEQALIASVIAETEPARLGEGSWKKVLITALRVSGAEAGRRLRRAKTLGPRRGLTGTPLPPLWESTAAAQAQGLLGEEHVAIIAKFHKDLPAWVDVDTRAEADRQLARKGAGLGPEELDEAAGRLMMMIDQDGPEPCDKERARKRGVRISKQHSDGTATISGTLTPEALAVWQAIFAKEAAPGANKPESEHTEDSTSGGTPRDTETSDHADASGDGVAPSSTAGDGNTSGDDGGDAPAEDHDPQPERRGSDTRTQAQRNHDAFLAVGRRLLESGELGTHNGLPVTVIVSTTLQELEKGAGVAVTGGGSLLPMPDLIRLAARAHHYLYVYDQHSGQSLYLGRAKRLANAAQRIVLHARDRGCTRPGCTAPGYWCQAHHASADFVDGGLTNIDDLTLACPCDHRMLDNTGWRTRKNGKNQTEWLPPPDLDTGQHRVNGYHHPERHLLPEDGLPEDDLPEDDLPEDGQGP</sequence>
<feature type="compositionally biased region" description="Basic and acidic residues" evidence="1">
    <location>
        <begin position="289"/>
        <end position="302"/>
    </location>
</feature>
<dbReference type="eggNOG" id="COG1403">
    <property type="taxonomic scope" value="Bacteria"/>
</dbReference>
<reference evidence="3" key="1">
    <citation type="submission" date="2006-12" db="EMBL/GenBank/DDBJ databases">
        <title>Complete sequence of Mycobacterium vanbaalenii PYR-1.</title>
        <authorList>
            <consortium name="US DOE Joint Genome Institute"/>
            <person name="Copeland A."/>
            <person name="Lucas S."/>
            <person name="Lapidus A."/>
            <person name="Barry K."/>
            <person name="Detter J.C."/>
            <person name="Glavina del Rio T."/>
            <person name="Hammon N."/>
            <person name="Israni S."/>
            <person name="Dalin E."/>
            <person name="Tice H."/>
            <person name="Pitluck S."/>
            <person name="Singan V."/>
            <person name="Schmutz J."/>
            <person name="Larimer F."/>
            <person name="Land M."/>
            <person name="Hauser L."/>
            <person name="Kyrpides N."/>
            <person name="Anderson I.J."/>
            <person name="Miller C."/>
            <person name="Richardson P."/>
        </authorList>
    </citation>
    <scope>NUCLEOTIDE SEQUENCE [LARGE SCALE GENOMIC DNA]</scope>
    <source>
        <strain evidence="3">PYR-1</strain>
    </source>
</reference>
<feature type="region of interest" description="Disordered" evidence="1">
    <location>
        <begin position="231"/>
        <end position="309"/>
    </location>
</feature>
<feature type="compositionally biased region" description="Basic residues" evidence="1">
    <location>
        <begin position="193"/>
        <end position="202"/>
    </location>
</feature>
<dbReference type="Proteomes" id="UP000009159">
    <property type="component" value="Chromosome"/>
</dbReference>
<dbReference type="Pfam" id="PF02720">
    <property type="entry name" value="DUF222"/>
    <property type="match status" value="1"/>
</dbReference>
<dbReference type="STRING" id="350058.Mvan_4451"/>
<accession>A1TDH6</accession>
<dbReference type="HOGENOM" id="CLU_022065_0_0_11"/>
<feature type="compositionally biased region" description="Acidic residues" evidence="1">
    <location>
        <begin position="500"/>
        <end position="518"/>
    </location>
</feature>
<dbReference type="InterPro" id="IPR003870">
    <property type="entry name" value="DUF222"/>
</dbReference>
<dbReference type="CDD" id="cd00085">
    <property type="entry name" value="HNHc"/>
    <property type="match status" value="1"/>
</dbReference>
<gene>
    <name evidence="3" type="ordered locus">Mvan_4451</name>
</gene>
<protein>
    <recommendedName>
        <fullName evidence="2">DUF222 domain-containing protein</fullName>
    </recommendedName>
</protein>
<dbReference type="EMBL" id="CP000511">
    <property type="protein sequence ID" value="ABM15226.1"/>
    <property type="molecule type" value="Genomic_DNA"/>
</dbReference>
<feature type="compositionally biased region" description="Basic and acidic residues" evidence="1">
    <location>
        <begin position="253"/>
        <end position="263"/>
    </location>
</feature>
<feature type="compositionally biased region" description="Low complexity" evidence="1">
    <location>
        <begin position="271"/>
        <end position="281"/>
    </location>
</feature>
<evidence type="ECO:0000313" key="4">
    <source>
        <dbReference type="Proteomes" id="UP000009159"/>
    </source>
</evidence>
<dbReference type="InterPro" id="IPR003615">
    <property type="entry name" value="HNH_nuc"/>
</dbReference>
<evidence type="ECO:0000259" key="2">
    <source>
        <dbReference type="Pfam" id="PF02720"/>
    </source>
</evidence>
<keyword evidence="4" id="KW-1185">Reference proteome</keyword>
<organism evidence="3 4">
    <name type="scientific">Mycolicibacterium vanbaalenii (strain DSM 7251 / JCM 13017 / BCRC 16820 / KCTC 9966 / NRRL B-24157 / PYR-1)</name>
    <name type="common">Mycobacterium vanbaalenii</name>
    <dbReference type="NCBI Taxonomy" id="350058"/>
    <lineage>
        <taxon>Bacteria</taxon>
        <taxon>Bacillati</taxon>
        <taxon>Actinomycetota</taxon>
        <taxon>Actinomycetes</taxon>
        <taxon>Mycobacteriales</taxon>
        <taxon>Mycobacteriaceae</taxon>
        <taxon>Mycolicibacterium</taxon>
    </lineage>
</organism>
<dbReference type="RefSeq" id="WP_011781604.1">
    <property type="nucleotide sequence ID" value="NC_008726.1"/>
</dbReference>
<feature type="region of interest" description="Disordered" evidence="1">
    <location>
        <begin position="182"/>
        <end position="212"/>
    </location>
</feature>
<evidence type="ECO:0000313" key="3">
    <source>
        <dbReference type="EMBL" id="ABM15226.1"/>
    </source>
</evidence>
<proteinExistence type="predicted"/>
<feature type="region of interest" description="Disordered" evidence="1">
    <location>
        <begin position="458"/>
        <end position="518"/>
    </location>
</feature>
<name>A1TDH6_MYCVP</name>